<evidence type="ECO:0000313" key="3">
    <source>
        <dbReference type="Proteomes" id="UP000622797"/>
    </source>
</evidence>
<gene>
    <name evidence="2" type="ORF">FSARC_5326</name>
</gene>
<accession>A0A8H4TZK0</accession>
<evidence type="ECO:0000313" key="2">
    <source>
        <dbReference type="EMBL" id="KAF4967035.1"/>
    </source>
</evidence>
<comment type="caution">
    <text evidence="2">The sequence shown here is derived from an EMBL/GenBank/DDBJ whole genome shotgun (WGS) entry which is preliminary data.</text>
</comment>
<feature type="region of interest" description="Disordered" evidence="1">
    <location>
        <begin position="1"/>
        <end position="61"/>
    </location>
</feature>
<protein>
    <submittedName>
        <fullName evidence="2">Uncharacterized protein</fullName>
    </submittedName>
</protein>
<evidence type="ECO:0000256" key="1">
    <source>
        <dbReference type="SAM" id="MobiDB-lite"/>
    </source>
</evidence>
<keyword evidence="3" id="KW-1185">Reference proteome</keyword>
<sequence length="218" mass="24123">MSEKPPAIKLVPGGRSPAARSKPDASTPKRRVTFADDPISTPPPDLNGIKPSKSLPHARENAATQFESIAPRGIGPPDLGSDPIHPTSWQLNYRDQFFPRAQDHLHDGPSTLPIPGHLFMSPQPQEIAIPVPYPGCHSTDPDKQPFYLQGNLDNLAREVAGSISCTWATHYDRLHKHVMGLSQDLDDHLAKVDHQLNEYKEKIMEHEAFLANFEAGQK</sequence>
<dbReference type="OrthoDB" id="10364810at2759"/>
<reference evidence="2" key="2">
    <citation type="submission" date="2020-05" db="EMBL/GenBank/DDBJ databases">
        <authorList>
            <person name="Kim H.-S."/>
            <person name="Proctor R.H."/>
            <person name="Brown D.W."/>
        </authorList>
    </citation>
    <scope>NUCLEOTIDE SEQUENCE</scope>
    <source>
        <strain evidence="2">NRRL 20472</strain>
    </source>
</reference>
<proteinExistence type="predicted"/>
<reference evidence="2" key="1">
    <citation type="journal article" date="2020" name="BMC Genomics">
        <title>Correction to: Identification and distribution of gene clusters required for synthesis of sphingolipid metabolism inhibitors in diverse species of the filamentous fungus Fusarium.</title>
        <authorList>
            <person name="Kim H.S."/>
            <person name="Lohmar J.M."/>
            <person name="Busman M."/>
            <person name="Brown D.W."/>
            <person name="Naumann T.A."/>
            <person name="Divon H.H."/>
            <person name="Lysoe E."/>
            <person name="Uhlig S."/>
            <person name="Proctor R.H."/>
        </authorList>
    </citation>
    <scope>NUCLEOTIDE SEQUENCE</scope>
    <source>
        <strain evidence="2">NRRL 20472</strain>
    </source>
</reference>
<dbReference type="AlphaFoldDB" id="A0A8H4TZK0"/>
<dbReference type="Proteomes" id="UP000622797">
    <property type="component" value="Unassembled WGS sequence"/>
</dbReference>
<name>A0A8H4TZK0_9HYPO</name>
<dbReference type="EMBL" id="JABEXW010000256">
    <property type="protein sequence ID" value="KAF4967035.1"/>
    <property type="molecule type" value="Genomic_DNA"/>
</dbReference>
<organism evidence="2 3">
    <name type="scientific">Fusarium sarcochroum</name>
    <dbReference type="NCBI Taxonomy" id="1208366"/>
    <lineage>
        <taxon>Eukaryota</taxon>
        <taxon>Fungi</taxon>
        <taxon>Dikarya</taxon>
        <taxon>Ascomycota</taxon>
        <taxon>Pezizomycotina</taxon>
        <taxon>Sordariomycetes</taxon>
        <taxon>Hypocreomycetidae</taxon>
        <taxon>Hypocreales</taxon>
        <taxon>Nectriaceae</taxon>
        <taxon>Fusarium</taxon>
        <taxon>Fusarium lateritium species complex</taxon>
    </lineage>
</organism>